<proteinExistence type="predicted"/>
<reference evidence="2" key="1">
    <citation type="submission" date="2017-02" db="UniProtKB">
        <authorList>
            <consortium name="WormBaseParasite"/>
        </authorList>
    </citation>
    <scope>IDENTIFICATION</scope>
</reference>
<dbReference type="WBParaSite" id="EEL_0000227901-mRNA-1">
    <property type="protein sequence ID" value="EEL_0000227901-mRNA-1"/>
    <property type="gene ID" value="EEL_0000227901"/>
</dbReference>
<sequence length="330" mass="38442">MDRKFLINDSIENEFHQKASEQELAAQMYFEEPLEYAIASLTNLLKYRPYDRNIRLKRCALWKTLQNRENALTDALVYFCTELSKDCLDVPLENINKVLSDDLKLLINEECNQIDSYAQSLKPFLTQDFINLWLSCDCDDPLVEDIWKVRAEELGTLPDGVVPVRDGTYKKALKALSSGKLSSVVKNLEKASLNGKYRLEATLLLALAHTREDGAAVDKFLDRFERIWVQKPAGYSSRRCKQLVVRYVSMSRAIRYDPFSGQKLENETKEIEANLYLQEALIIFWRRQKCEIGEIFWKKELKNDNRRKLQHIQKLCNLALKAKPDFHHAK</sequence>
<organism evidence="1 2">
    <name type="scientific">Elaeophora elaphi</name>
    <dbReference type="NCBI Taxonomy" id="1147741"/>
    <lineage>
        <taxon>Eukaryota</taxon>
        <taxon>Metazoa</taxon>
        <taxon>Ecdysozoa</taxon>
        <taxon>Nematoda</taxon>
        <taxon>Chromadorea</taxon>
        <taxon>Rhabditida</taxon>
        <taxon>Spirurina</taxon>
        <taxon>Spiruromorpha</taxon>
        <taxon>Filarioidea</taxon>
        <taxon>Onchocercidae</taxon>
        <taxon>Elaeophora</taxon>
    </lineage>
</organism>
<dbReference type="AlphaFoldDB" id="A0A0R3RLC0"/>
<accession>A0A0R3RLC0</accession>
<evidence type="ECO:0000313" key="1">
    <source>
        <dbReference type="Proteomes" id="UP000050640"/>
    </source>
</evidence>
<evidence type="ECO:0000313" key="2">
    <source>
        <dbReference type="WBParaSite" id="EEL_0000227901-mRNA-1"/>
    </source>
</evidence>
<dbReference type="Proteomes" id="UP000050640">
    <property type="component" value="Unplaced"/>
</dbReference>
<keyword evidence="1" id="KW-1185">Reference proteome</keyword>
<name>A0A0R3RLC0_9BILA</name>
<protein>
    <submittedName>
        <fullName evidence="2">Vps16_C domain-containing protein</fullName>
    </submittedName>
</protein>